<dbReference type="InterPro" id="IPR005632">
    <property type="entry name" value="Chaperone_Skp"/>
</dbReference>
<evidence type="ECO:0000256" key="1">
    <source>
        <dbReference type="ARBA" id="ARBA00018026"/>
    </source>
</evidence>
<dbReference type="SUPFAM" id="SSF111384">
    <property type="entry name" value="OmpH-like"/>
    <property type="match status" value="1"/>
</dbReference>
<dbReference type="GO" id="GO:0051082">
    <property type="term" value="F:unfolded protein binding"/>
    <property type="evidence" value="ECO:0007669"/>
    <property type="project" value="InterPro"/>
</dbReference>
<evidence type="ECO:0000313" key="2">
    <source>
        <dbReference type="EMBL" id="PWW07009.1"/>
    </source>
</evidence>
<dbReference type="Proteomes" id="UP000246744">
    <property type="component" value="Unassembled WGS sequence"/>
</dbReference>
<evidence type="ECO:0000313" key="3">
    <source>
        <dbReference type="Proteomes" id="UP000246744"/>
    </source>
</evidence>
<proteinExistence type="predicted"/>
<gene>
    <name evidence="2" type="ORF">DES37_109129</name>
</gene>
<organism evidence="2 3">
    <name type="scientific">Mangrovibacter plantisponsor</name>
    <dbReference type="NCBI Taxonomy" id="451513"/>
    <lineage>
        <taxon>Bacteria</taxon>
        <taxon>Pseudomonadati</taxon>
        <taxon>Pseudomonadota</taxon>
        <taxon>Gammaproteobacteria</taxon>
        <taxon>Enterobacterales</taxon>
        <taxon>Enterobacteriaceae</taxon>
        <taxon>Mangrovibacter</taxon>
    </lineage>
</organism>
<sequence>MNTGRFFQLTKKTIAFVLAAGIVAGCNEKTTGVDPVKFVDMEKLLVDSGLAEQEAAHLRLVNERLKQGAELAGKQYSTMDEEKVGLARQADGQILQLQWQAEQQNARKTVLAAVTEAAMSWQDEHGAVAILPRQAALSVAKDADITDDILAKLKNYTVKFNSLPEVAIKSEEHNTPATSH</sequence>
<keyword evidence="3" id="KW-1185">Reference proteome</keyword>
<reference evidence="2 3" key="1">
    <citation type="submission" date="2018-05" db="EMBL/GenBank/DDBJ databases">
        <title>Genomic Encyclopedia of Type Strains, Phase IV (KMG-IV): sequencing the most valuable type-strain genomes for metagenomic binning, comparative biology and taxonomic classification.</title>
        <authorList>
            <person name="Goeker M."/>
        </authorList>
    </citation>
    <scope>NUCLEOTIDE SEQUENCE [LARGE SCALE GENOMIC DNA]</scope>
    <source>
        <strain evidence="2 3">DSM 19579</strain>
    </source>
</reference>
<comment type="caution">
    <text evidence="2">The sequence shown here is derived from an EMBL/GenBank/DDBJ whole genome shotgun (WGS) entry which is preliminary data.</text>
</comment>
<dbReference type="SMART" id="SM00935">
    <property type="entry name" value="OmpH"/>
    <property type="match status" value="1"/>
</dbReference>
<dbReference type="PROSITE" id="PS51257">
    <property type="entry name" value="PROKAR_LIPOPROTEIN"/>
    <property type="match status" value="1"/>
</dbReference>
<dbReference type="RefSeq" id="WP_146211524.1">
    <property type="nucleotide sequence ID" value="NZ_QGTS01000009.1"/>
</dbReference>
<dbReference type="InterPro" id="IPR024930">
    <property type="entry name" value="Skp_dom_sf"/>
</dbReference>
<accession>A0A317PWG7</accession>
<dbReference type="Gene3D" id="3.30.910.20">
    <property type="entry name" value="Skp domain"/>
    <property type="match status" value="1"/>
</dbReference>
<dbReference type="AlphaFoldDB" id="A0A317PWG7"/>
<name>A0A317PWG7_9ENTR</name>
<protein>
    <recommendedName>
        <fullName evidence="1">Chaperone protein Skp</fullName>
    </recommendedName>
</protein>
<dbReference type="EMBL" id="QGTS01000009">
    <property type="protein sequence ID" value="PWW07009.1"/>
    <property type="molecule type" value="Genomic_DNA"/>
</dbReference>